<keyword evidence="3" id="KW-1185">Reference proteome</keyword>
<accession>A7RQK6</accession>
<protein>
    <recommendedName>
        <fullName evidence="1">DUS-like FMN-binding domain-containing protein</fullName>
    </recommendedName>
</protein>
<proteinExistence type="predicted"/>
<reference evidence="2 3" key="1">
    <citation type="journal article" date="2007" name="Science">
        <title>Sea anemone genome reveals ancestral eumetazoan gene repertoire and genomic organization.</title>
        <authorList>
            <person name="Putnam N.H."/>
            <person name="Srivastava M."/>
            <person name="Hellsten U."/>
            <person name="Dirks B."/>
            <person name="Chapman J."/>
            <person name="Salamov A."/>
            <person name="Terry A."/>
            <person name="Shapiro H."/>
            <person name="Lindquist E."/>
            <person name="Kapitonov V.V."/>
            <person name="Jurka J."/>
            <person name="Genikhovich G."/>
            <person name="Grigoriev I.V."/>
            <person name="Lucas S.M."/>
            <person name="Steele R.E."/>
            <person name="Finnerty J.R."/>
            <person name="Technau U."/>
            <person name="Martindale M.Q."/>
            <person name="Rokhsar D.S."/>
        </authorList>
    </citation>
    <scope>NUCLEOTIDE SEQUENCE [LARGE SCALE GENOMIC DNA]</scope>
    <source>
        <strain evidence="3">CH2 X CH6</strain>
    </source>
</reference>
<feature type="domain" description="DUS-like FMN-binding" evidence="1">
    <location>
        <begin position="122"/>
        <end position="242"/>
    </location>
</feature>
<evidence type="ECO:0000313" key="2">
    <source>
        <dbReference type="EMBL" id="EDO46380.1"/>
    </source>
</evidence>
<dbReference type="EMBL" id="DS469528">
    <property type="protein sequence ID" value="EDO46380.1"/>
    <property type="molecule type" value="Genomic_DNA"/>
</dbReference>
<dbReference type="STRING" id="45351.A7RQK6"/>
<dbReference type="SUPFAM" id="SSF51395">
    <property type="entry name" value="FMN-linked oxidoreductases"/>
    <property type="match status" value="1"/>
</dbReference>
<dbReference type="Pfam" id="PF01207">
    <property type="entry name" value="Dus"/>
    <property type="match status" value="1"/>
</dbReference>
<dbReference type="InterPro" id="IPR035587">
    <property type="entry name" value="DUS-like_FMN-bd"/>
</dbReference>
<dbReference type="Proteomes" id="UP000001593">
    <property type="component" value="Unassembled WGS sequence"/>
</dbReference>
<dbReference type="HOGENOM" id="CLU_1035475_0_0_1"/>
<dbReference type="InterPro" id="IPR013785">
    <property type="entry name" value="Aldolase_TIM"/>
</dbReference>
<evidence type="ECO:0000313" key="3">
    <source>
        <dbReference type="Proteomes" id="UP000001593"/>
    </source>
</evidence>
<organism evidence="2 3">
    <name type="scientific">Nematostella vectensis</name>
    <name type="common">Starlet sea anemone</name>
    <dbReference type="NCBI Taxonomy" id="45351"/>
    <lineage>
        <taxon>Eukaryota</taxon>
        <taxon>Metazoa</taxon>
        <taxon>Cnidaria</taxon>
        <taxon>Anthozoa</taxon>
        <taxon>Hexacorallia</taxon>
        <taxon>Actiniaria</taxon>
        <taxon>Edwardsiidae</taxon>
        <taxon>Nematostella</taxon>
    </lineage>
</organism>
<evidence type="ECO:0000259" key="1">
    <source>
        <dbReference type="Pfam" id="PF01207"/>
    </source>
</evidence>
<dbReference type="Gene3D" id="3.20.20.70">
    <property type="entry name" value="Aldolase class I"/>
    <property type="match status" value="1"/>
</dbReference>
<gene>
    <name evidence="2" type="ORF">NEMVEDRAFT_v1g200625</name>
</gene>
<dbReference type="AlphaFoldDB" id="A7RQK6"/>
<dbReference type="PhylomeDB" id="A7RQK6"/>
<name>A7RQK6_NEMVE</name>
<sequence length="269" mass="30552">MADEGRELCSEILDVVSSDNKFIQSPFISVKDTALKYLMWQYGTNLFYINAEDLSEENRQCVSSTGNERPRQIVQIAARESDSLLQNIKNLISKLDSYSHVNAINIELLDCKHETEDVEWRRLLQLMKLAVDVSSIPITCKLAFSSRNISAVINRINELSVAGCKKVLLHGRVDTKVVDVLDRTSWESVKIIRNSVKIEDVYVEIVCSSVYEAANFLQYTCVQGIAIAEKSGQNAWKIAREKGTPWEWRVGRCSKKLPVTTTKLEKYLL</sequence>
<dbReference type="InParanoid" id="A7RQK6"/>